<dbReference type="EMBL" id="JAKKPZ010000517">
    <property type="protein sequence ID" value="KAI1694375.1"/>
    <property type="molecule type" value="Genomic_DNA"/>
</dbReference>
<dbReference type="InterPro" id="IPR003137">
    <property type="entry name" value="PA_domain"/>
</dbReference>
<evidence type="ECO:0000259" key="1">
    <source>
        <dbReference type="Pfam" id="PF02225"/>
    </source>
</evidence>
<dbReference type="Pfam" id="PF02225">
    <property type="entry name" value="PA"/>
    <property type="match status" value="1"/>
</dbReference>
<gene>
    <name evidence="2" type="ORF">DdX_20144</name>
</gene>
<dbReference type="InterPro" id="IPR046450">
    <property type="entry name" value="PA_dom_sf"/>
</dbReference>
<dbReference type="GO" id="GO:0004180">
    <property type="term" value="F:carboxypeptidase activity"/>
    <property type="evidence" value="ECO:0007669"/>
    <property type="project" value="TreeGrafter"/>
</dbReference>
<accession>A0AAD4MJ66</accession>
<keyword evidence="3" id="KW-1185">Reference proteome</keyword>
<comment type="caution">
    <text evidence="2">The sequence shown here is derived from an EMBL/GenBank/DDBJ whole genome shotgun (WGS) entry which is preliminary data.</text>
</comment>
<dbReference type="PANTHER" id="PTHR10404">
    <property type="entry name" value="N-ACETYLATED-ALPHA-LINKED ACIDIC DIPEPTIDASE"/>
    <property type="match status" value="1"/>
</dbReference>
<dbReference type="Gene3D" id="3.50.30.30">
    <property type="match status" value="1"/>
</dbReference>
<dbReference type="InterPro" id="IPR039373">
    <property type="entry name" value="Peptidase_M28B"/>
</dbReference>
<reference evidence="2" key="1">
    <citation type="submission" date="2022-01" db="EMBL/GenBank/DDBJ databases">
        <title>Genome Sequence Resource for Two Populations of Ditylenchus destructor, the Migratory Endoparasitic Phytonematode.</title>
        <authorList>
            <person name="Zhang H."/>
            <person name="Lin R."/>
            <person name="Xie B."/>
        </authorList>
    </citation>
    <scope>NUCLEOTIDE SEQUENCE</scope>
    <source>
        <strain evidence="2">BazhouSP</strain>
    </source>
</reference>
<dbReference type="PANTHER" id="PTHR10404:SF77">
    <property type="entry name" value="GLUTAMATE CARBOXYPEPTIDASE 2 HOMOLOG"/>
    <property type="match status" value="1"/>
</dbReference>
<dbReference type="SUPFAM" id="SSF53187">
    <property type="entry name" value="Zn-dependent exopeptidases"/>
    <property type="match status" value="1"/>
</dbReference>
<dbReference type="SUPFAM" id="SSF52025">
    <property type="entry name" value="PA domain"/>
    <property type="match status" value="1"/>
</dbReference>
<name>A0AAD4MJ66_9BILA</name>
<evidence type="ECO:0000313" key="2">
    <source>
        <dbReference type="EMBL" id="KAI1694375.1"/>
    </source>
</evidence>
<proteinExistence type="predicted"/>
<sequence>MYKLIAALGILVSIAVFLGYISHVYHSNHKGESSPSGRAATRDEITAKLIENVDPAKILLNLRALTRAPHVAGTTENNRVADVIAHLWKKNGLQDVHFVKYNVLLSYPNYTSPNHVTLLDSTGNVIYQTTGVSPAIFPEEQGDEGAGTQWVAYSANGTAEGDVVYCHYGRQSDFERLRQMGVSVQGKIALLRYHTEFRGSKVRNAVLNGAIGAILYSDPAECAKEGTDQGGL</sequence>
<feature type="domain" description="PA" evidence="1">
    <location>
        <begin position="160"/>
        <end position="227"/>
    </location>
</feature>
<organism evidence="2 3">
    <name type="scientific">Ditylenchus destructor</name>
    <dbReference type="NCBI Taxonomy" id="166010"/>
    <lineage>
        <taxon>Eukaryota</taxon>
        <taxon>Metazoa</taxon>
        <taxon>Ecdysozoa</taxon>
        <taxon>Nematoda</taxon>
        <taxon>Chromadorea</taxon>
        <taxon>Rhabditida</taxon>
        <taxon>Tylenchina</taxon>
        <taxon>Tylenchomorpha</taxon>
        <taxon>Sphaerularioidea</taxon>
        <taxon>Anguinidae</taxon>
        <taxon>Anguininae</taxon>
        <taxon>Ditylenchus</taxon>
    </lineage>
</organism>
<dbReference type="AlphaFoldDB" id="A0AAD4MJ66"/>
<dbReference type="Proteomes" id="UP001201812">
    <property type="component" value="Unassembled WGS sequence"/>
</dbReference>
<protein>
    <submittedName>
        <fullName evidence="2">PA domain-containing protein</fullName>
    </submittedName>
</protein>
<evidence type="ECO:0000313" key="3">
    <source>
        <dbReference type="Proteomes" id="UP001201812"/>
    </source>
</evidence>